<protein>
    <submittedName>
        <fullName evidence="2">Stage IV sporulation protein B</fullName>
    </submittedName>
</protein>
<sequence length="408" mass="43137">MRLKRKIIKTAAALLSAAFLGLYGTAGYYSARLPDVITAERAEDIKIAGFPELSCCTDTEAAIPAAQTCSDTERVTLSLFGAIPVKNVEVHREEAPVFAVGGRPFGIKLLMEGVMVTGLGDIETSKDGCICPAKEAGIQKGDVIRRADGVELTSNDQLQELISSSCGKVIELSADRDGESFTAYLQPVMSRRSGGWKGGMWVRDSIAGIGTMTFFDKETGSFVGLGHPICDSDTGGIVPVHSGEAVPVDITEVKRGARGLPGELRGAFSKSGSFGILDRNKSSGIYGHLSPEALATISESCEEFTMARRQEVGTGAAEIYATVDGETPERYSAEIVSVDYGSVGTSKNMVIRITDERLIERTGGIVQGMSGSPVIQNGKLAGAVTHVFVADPTQGYGIFAENMAEGMK</sequence>
<dbReference type="NCBIfam" id="TIGR02860">
    <property type="entry name" value="spore_IV_B"/>
    <property type="match status" value="1"/>
</dbReference>
<gene>
    <name evidence="2" type="ORF">IE37_01221</name>
</gene>
<dbReference type="OrthoDB" id="9765242at2"/>
<dbReference type="Gene3D" id="2.30.42.10">
    <property type="match status" value="1"/>
</dbReference>
<accession>A0A315Y0M4</accession>
<dbReference type="Pfam" id="PF05580">
    <property type="entry name" value="Peptidase_S55"/>
    <property type="match status" value="1"/>
</dbReference>
<dbReference type="InterPro" id="IPR041489">
    <property type="entry name" value="PDZ_6"/>
</dbReference>
<dbReference type="RefSeq" id="WP_109726051.1">
    <property type="nucleotide sequence ID" value="NZ_QGDI01000004.1"/>
</dbReference>
<dbReference type="AlphaFoldDB" id="A0A315Y0M4"/>
<evidence type="ECO:0000313" key="3">
    <source>
        <dbReference type="Proteomes" id="UP000245720"/>
    </source>
</evidence>
<dbReference type="InterPro" id="IPR014219">
    <property type="entry name" value="SpoIVB"/>
</dbReference>
<dbReference type="PROSITE" id="PS51494">
    <property type="entry name" value="SPOIVB"/>
    <property type="match status" value="1"/>
</dbReference>
<dbReference type="Proteomes" id="UP000245720">
    <property type="component" value="Unassembled WGS sequence"/>
</dbReference>
<feature type="domain" description="Peptidase S55" evidence="1">
    <location>
        <begin position="179"/>
        <end position="408"/>
    </location>
</feature>
<evidence type="ECO:0000259" key="1">
    <source>
        <dbReference type="PROSITE" id="PS51494"/>
    </source>
</evidence>
<organism evidence="2 3">
    <name type="scientific">Ruminococcus flavefaciens</name>
    <dbReference type="NCBI Taxonomy" id="1265"/>
    <lineage>
        <taxon>Bacteria</taxon>
        <taxon>Bacillati</taxon>
        <taxon>Bacillota</taxon>
        <taxon>Clostridia</taxon>
        <taxon>Eubacteriales</taxon>
        <taxon>Oscillospiraceae</taxon>
        <taxon>Ruminococcus</taxon>
    </lineage>
</organism>
<dbReference type="SUPFAM" id="SSF50156">
    <property type="entry name" value="PDZ domain-like"/>
    <property type="match status" value="1"/>
</dbReference>
<dbReference type="Pfam" id="PF17820">
    <property type="entry name" value="PDZ_6"/>
    <property type="match status" value="1"/>
</dbReference>
<evidence type="ECO:0000313" key="2">
    <source>
        <dbReference type="EMBL" id="PWJ13417.1"/>
    </source>
</evidence>
<dbReference type="InterPro" id="IPR036034">
    <property type="entry name" value="PDZ_sf"/>
</dbReference>
<dbReference type="EMBL" id="QGDI01000004">
    <property type="protein sequence ID" value="PWJ13417.1"/>
    <property type="molecule type" value="Genomic_DNA"/>
</dbReference>
<name>A0A315Y0M4_RUMFL</name>
<proteinExistence type="predicted"/>
<dbReference type="InterPro" id="IPR008763">
    <property type="entry name" value="Peptidase_S55"/>
</dbReference>
<reference evidence="2 3" key="1">
    <citation type="submission" date="2018-05" db="EMBL/GenBank/DDBJ databases">
        <title>The Hungate 1000. A catalogue of reference genomes from the rumen microbiome.</title>
        <authorList>
            <person name="Kelly W."/>
        </authorList>
    </citation>
    <scope>NUCLEOTIDE SEQUENCE [LARGE SCALE GENOMIC DNA]</scope>
    <source>
        <strain evidence="2 3">SAb67</strain>
    </source>
</reference>
<comment type="caution">
    <text evidence="2">The sequence shown here is derived from an EMBL/GenBank/DDBJ whole genome shotgun (WGS) entry which is preliminary data.</text>
</comment>